<dbReference type="Proteomes" id="UP000050969">
    <property type="component" value="Unassembled WGS sequence"/>
</dbReference>
<dbReference type="Pfam" id="PF00358">
    <property type="entry name" value="PTS_EIIA_1"/>
    <property type="match status" value="1"/>
</dbReference>
<dbReference type="Gene3D" id="2.70.70.10">
    <property type="entry name" value="Glucose Permease (Domain IIA)"/>
    <property type="match status" value="1"/>
</dbReference>
<evidence type="ECO:0000256" key="7">
    <source>
        <dbReference type="ARBA" id="ARBA00022777"/>
    </source>
</evidence>
<reference evidence="9 10" key="1">
    <citation type="journal article" date="2015" name="Genome Announc.">
        <title>Expanding the biotechnology potential of lactobacilli through comparative genomics of 213 strains and associated genera.</title>
        <authorList>
            <person name="Sun Z."/>
            <person name="Harris H.M."/>
            <person name="McCann A."/>
            <person name="Guo C."/>
            <person name="Argimon S."/>
            <person name="Zhang W."/>
            <person name="Yang X."/>
            <person name="Jeffery I.B."/>
            <person name="Cooney J.C."/>
            <person name="Kagawa T.F."/>
            <person name="Liu W."/>
            <person name="Song Y."/>
            <person name="Salvetti E."/>
            <person name="Wrobel A."/>
            <person name="Rasinkangas P."/>
            <person name="Parkhill J."/>
            <person name="Rea M.C."/>
            <person name="O'Sullivan O."/>
            <person name="Ritari J."/>
            <person name="Douillard F.P."/>
            <person name="Paul Ross R."/>
            <person name="Yang R."/>
            <person name="Briner A.E."/>
            <person name="Felis G.E."/>
            <person name="de Vos W.M."/>
            <person name="Barrangou R."/>
            <person name="Klaenhammer T.R."/>
            <person name="Caufield P.W."/>
            <person name="Cui Y."/>
            <person name="Zhang H."/>
            <person name="O'Toole P.W."/>
        </authorList>
    </citation>
    <scope>NUCLEOTIDE SEQUENCE [LARGE SCALE GENOMIC DNA]</scope>
    <source>
        <strain evidence="9 10">DSM 24301</strain>
    </source>
</reference>
<dbReference type="GO" id="GO:0005737">
    <property type="term" value="C:cytoplasm"/>
    <property type="evidence" value="ECO:0007669"/>
    <property type="project" value="UniProtKB-SubCell"/>
</dbReference>
<dbReference type="AlphaFoldDB" id="A0A0R2MRY3"/>
<protein>
    <recommendedName>
        <fullName evidence="8">PTS EIIA type-1 domain-containing protein</fullName>
    </recommendedName>
</protein>
<keyword evidence="3" id="KW-0813">Transport</keyword>
<dbReference type="GO" id="GO:0005886">
    <property type="term" value="C:plasma membrane"/>
    <property type="evidence" value="ECO:0007669"/>
    <property type="project" value="UniProtKB-SubCell"/>
</dbReference>
<evidence type="ECO:0000256" key="6">
    <source>
        <dbReference type="ARBA" id="ARBA00022683"/>
    </source>
</evidence>
<dbReference type="PANTHER" id="PTHR45008">
    <property type="entry name" value="PTS SYSTEM GLUCOSE-SPECIFIC EIIA COMPONENT"/>
    <property type="match status" value="1"/>
</dbReference>
<dbReference type="InterPro" id="IPR011055">
    <property type="entry name" value="Dup_hybrid_motif"/>
</dbReference>
<dbReference type="PANTHER" id="PTHR45008:SF1">
    <property type="entry name" value="PTS SYSTEM GLUCOSE-SPECIFIC EIIA COMPONENT"/>
    <property type="match status" value="1"/>
</dbReference>
<proteinExistence type="predicted"/>
<feature type="domain" description="PTS EIIA type-1" evidence="8">
    <location>
        <begin position="33"/>
        <end position="137"/>
    </location>
</feature>
<evidence type="ECO:0000256" key="5">
    <source>
        <dbReference type="ARBA" id="ARBA00022679"/>
    </source>
</evidence>
<dbReference type="PROSITE" id="PS51093">
    <property type="entry name" value="PTS_EIIA_TYPE_1"/>
    <property type="match status" value="1"/>
</dbReference>
<keyword evidence="7" id="KW-0418">Kinase</keyword>
<dbReference type="EMBL" id="JQCE01000064">
    <property type="protein sequence ID" value="KRO15532.1"/>
    <property type="molecule type" value="Genomic_DNA"/>
</dbReference>
<dbReference type="GO" id="GO:0016301">
    <property type="term" value="F:kinase activity"/>
    <property type="evidence" value="ECO:0007669"/>
    <property type="project" value="UniProtKB-KW"/>
</dbReference>
<keyword evidence="6" id="KW-0598">Phosphotransferase system</keyword>
<dbReference type="SUPFAM" id="SSF51261">
    <property type="entry name" value="Duplicated hybrid motif"/>
    <property type="match status" value="1"/>
</dbReference>
<comment type="subcellular location">
    <subcellularLocation>
        <location evidence="2">Cell membrane</location>
        <topology evidence="2">Multi-pass membrane protein</topology>
    </subcellularLocation>
    <subcellularLocation>
        <location evidence="1">Cytoplasm</location>
    </subcellularLocation>
</comment>
<keyword evidence="4" id="KW-0762">Sugar transport</keyword>
<dbReference type="GO" id="GO:0009401">
    <property type="term" value="P:phosphoenolpyruvate-dependent sugar phosphotransferase system"/>
    <property type="evidence" value="ECO:0007669"/>
    <property type="project" value="UniProtKB-KW"/>
</dbReference>
<dbReference type="RefSeq" id="WP_056993287.1">
    <property type="nucleotide sequence ID" value="NZ_JQCE01000064.1"/>
</dbReference>
<sequence length="164" mass="17731">MFNFLKKHKVNWQPKTFLAPTDGEVVTIDAVPDPVFSQKAMGDGFGIKPAQDKIYSPVSGTVTMIADTLHGIGLRTDDGEDILVHMGIDTVELKGEPFKVHVSTGDKITAGQELATMNRQLVQEKGKDTTIIIVVTNSLDTGQHVTLDQTGHVAVNDVVAHLTN</sequence>
<dbReference type="PATRIC" id="fig|1293598.4.peg.2404"/>
<dbReference type="NCBIfam" id="TIGR00830">
    <property type="entry name" value="PTBA"/>
    <property type="match status" value="1"/>
</dbReference>
<dbReference type="PROSITE" id="PS00371">
    <property type="entry name" value="PTS_EIIA_TYPE_1_HIS"/>
    <property type="match status" value="1"/>
</dbReference>
<evidence type="ECO:0000259" key="8">
    <source>
        <dbReference type="PROSITE" id="PS51093"/>
    </source>
</evidence>
<evidence type="ECO:0000256" key="1">
    <source>
        <dbReference type="ARBA" id="ARBA00004496"/>
    </source>
</evidence>
<dbReference type="STRING" id="1293598.IV56_GL002301"/>
<accession>A0A0R2MRY3</accession>
<evidence type="ECO:0000256" key="4">
    <source>
        <dbReference type="ARBA" id="ARBA00022597"/>
    </source>
</evidence>
<gene>
    <name evidence="9" type="ORF">IV56_GL002301</name>
</gene>
<keyword evidence="5" id="KW-0808">Transferase</keyword>
<dbReference type="InterPro" id="IPR050890">
    <property type="entry name" value="PTS_EIIA_component"/>
</dbReference>
<name>A0A0R2MRY3_9LACO</name>
<dbReference type="InterPro" id="IPR001127">
    <property type="entry name" value="PTS_EIIA_1_perm"/>
</dbReference>
<evidence type="ECO:0000313" key="10">
    <source>
        <dbReference type="Proteomes" id="UP000050969"/>
    </source>
</evidence>
<evidence type="ECO:0000313" key="9">
    <source>
        <dbReference type="EMBL" id="KRO15532.1"/>
    </source>
</evidence>
<evidence type="ECO:0000256" key="3">
    <source>
        <dbReference type="ARBA" id="ARBA00022448"/>
    </source>
</evidence>
<comment type="caution">
    <text evidence="9">The sequence shown here is derived from an EMBL/GenBank/DDBJ whole genome shotgun (WGS) entry which is preliminary data.</text>
</comment>
<keyword evidence="10" id="KW-1185">Reference proteome</keyword>
<evidence type="ECO:0000256" key="2">
    <source>
        <dbReference type="ARBA" id="ARBA00004651"/>
    </source>
</evidence>
<organism evidence="9 10">
    <name type="scientific">Lacticaseibacillus saniviri JCM 17471 = DSM 24301</name>
    <dbReference type="NCBI Taxonomy" id="1293598"/>
    <lineage>
        <taxon>Bacteria</taxon>
        <taxon>Bacillati</taxon>
        <taxon>Bacillota</taxon>
        <taxon>Bacilli</taxon>
        <taxon>Lactobacillales</taxon>
        <taxon>Lactobacillaceae</taxon>
        <taxon>Lacticaseibacillus</taxon>
    </lineage>
</organism>
<dbReference type="FunFam" id="2.70.70.10:FF:000001">
    <property type="entry name" value="PTS system glucose-specific IIA component"/>
    <property type="match status" value="1"/>
</dbReference>